<reference evidence="1 2" key="1">
    <citation type="journal article" date="2022" name="Hortic Res">
        <title>A haplotype resolved chromosomal level avocado genome allows analysis of novel avocado genes.</title>
        <authorList>
            <person name="Nath O."/>
            <person name="Fletcher S.J."/>
            <person name="Hayward A."/>
            <person name="Shaw L.M."/>
            <person name="Masouleh A.K."/>
            <person name="Furtado A."/>
            <person name="Henry R.J."/>
            <person name="Mitter N."/>
        </authorList>
    </citation>
    <scope>NUCLEOTIDE SEQUENCE [LARGE SCALE GENOMIC DNA]</scope>
    <source>
        <strain evidence="2">cv. Hass</strain>
    </source>
</reference>
<dbReference type="EMBL" id="CM056815">
    <property type="protein sequence ID" value="KAJ8628913.1"/>
    <property type="molecule type" value="Genomic_DNA"/>
</dbReference>
<proteinExistence type="predicted"/>
<organism evidence="1 2">
    <name type="scientific">Persea americana</name>
    <name type="common">Avocado</name>
    <dbReference type="NCBI Taxonomy" id="3435"/>
    <lineage>
        <taxon>Eukaryota</taxon>
        <taxon>Viridiplantae</taxon>
        <taxon>Streptophyta</taxon>
        <taxon>Embryophyta</taxon>
        <taxon>Tracheophyta</taxon>
        <taxon>Spermatophyta</taxon>
        <taxon>Magnoliopsida</taxon>
        <taxon>Magnoliidae</taxon>
        <taxon>Laurales</taxon>
        <taxon>Lauraceae</taxon>
        <taxon>Persea</taxon>
    </lineage>
</organism>
<evidence type="ECO:0000313" key="1">
    <source>
        <dbReference type="EMBL" id="KAJ8628913.1"/>
    </source>
</evidence>
<name>A0ACC2L6J7_PERAE</name>
<gene>
    <name evidence="1" type="ORF">MRB53_022236</name>
</gene>
<comment type="caution">
    <text evidence="1">The sequence shown here is derived from an EMBL/GenBank/DDBJ whole genome shotgun (WGS) entry which is preliminary data.</text>
</comment>
<dbReference type="Proteomes" id="UP001234297">
    <property type="component" value="Chromosome 7"/>
</dbReference>
<protein>
    <submittedName>
        <fullName evidence="1">Uncharacterized protein</fullName>
    </submittedName>
</protein>
<keyword evidence="2" id="KW-1185">Reference proteome</keyword>
<sequence>MEEDSLVALLFSPTMARHQGGSNSDTGVACRNSGGGGNPVMAQKIVFFLFCKLCEGGELLDRILSRLVLDLLCWLRALRD</sequence>
<accession>A0ACC2L6J7</accession>
<evidence type="ECO:0000313" key="2">
    <source>
        <dbReference type="Proteomes" id="UP001234297"/>
    </source>
</evidence>